<keyword evidence="2" id="KW-0808">Transferase</keyword>
<dbReference type="Proteomes" id="UP000634136">
    <property type="component" value="Unassembled WGS sequence"/>
</dbReference>
<organism evidence="2 3">
    <name type="scientific">Senna tora</name>
    <dbReference type="NCBI Taxonomy" id="362788"/>
    <lineage>
        <taxon>Eukaryota</taxon>
        <taxon>Viridiplantae</taxon>
        <taxon>Streptophyta</taxon>
        <taxon>Embryophyta</taxon>
        <taxon>Tracheophyta</taxon>
        <taxon>Spermatophyta</taxon>
        <taxon>Magnoliopsida</taxon>
        <taxon>eudicotyledons</taxon>
        <taxon>Gunneridae</taxon>
        <taxon>Pentapetalae</taxon>
        <taxon>rosids</taxon>
        <taxon>fabids</taxon>
        <taxon>Fabales</taxon>
        <taxon>Fabaceae</taxon>
        <taxon>Caesalpinioideae</taxon>
        <taxon>Cassia clade</taxon>
        <taxon>Senna</taxon>
    </lineage>
</organism>
<dbReference type="OrthoDB" id="1728022at2759"/>
<evidence type="ECO:0000256" key="1">
    <source>
        <dbReference type="SAM" id="MobiDB-lite"/>
    </source>
</evidence>
<dbReference type="AlphaFoldDB" id="A0A835CKD6"/>
<evidence type="ECO:0000313" key="3">
    <source>
        <dbReference type="Proteomes" id="UP000634136"/>
    </source>
</evidence>
<comment type="caution">
    <text evidence="2">The sequence shown here is derived from an EMBL/GenBank/DDBJ whole genome shotgun (WGS) entry which is preliminary data.</text>
</comment>
<sequence>MNMMRRLKSIASGRTSISSDPGGDSNTKRVKVDQETDGKVHEESQSIGREQNVDASEEATVGTSNVSVVAKTEKSGYDQLPKELNDMKIRDEKGNKYNEKDIEATVVSGNGTETGQIITTAIGGRDGQPKQVILALAITVASQ</sequence>
<feature type="compositionally biased region" description="Basic and acidic residues" evidence="1">
    <location>
        <begin position="26"/>
        <end position="44"/>
    </location>
</feature>
<accession>A0A835CKD6</accession>
<proteinExistence type="predicted"/>
<keyword evidence="3" id="KW-1185">Reference proteome</keyword>
<feature type="region of interest" description="Disordered" evidence="1">
    <location>
        <begin position="1"/>
        <end position="67"/>
    </location>
</feature>
<name>A0A835CKD6_9FABA</name>
<gene>
    <name evidence="2" type="ORF">G2W53_001511</name>
</gene>
<dbReference type="EMBL" id="JAAIUW010000001">
    <property type="protein sequence ID" value="KAF7844606.1"/>
    <property type="molecule type" value="Genomic_DNA"/>
</dbReference>
<protein>
    <submittedName>
        <fullName evidence="2">Shaggy-related protein kinase theta</fullName>
    </submittedName>
</protein>
<evidence type="ECO:0000313" key="2">
    <source>
        <dbReference type="EMBL" id="KAF7844606.1"/>
    </source>
</evidence>
<reference evidence="2" key="1">
    <citation type="submission" date="2020-09" db="EMBL/GenBank/DDBJ databases">
        <title>Genome-Enabled Discovery of Anthraquinone Biosynthesis in Senna tora.</title>
        <authorList>
            <person name="Kang S.-H."/>
            <person name="Pandey R.P."/>
            <person name="Lee C.-M."/>
            <person name="Sim J.-S."/>
            <person name="Jeong J.-T."/>
            <person name="Choi B.-S."/>
            <person name="Jung M."/>
            <person name="Ginzburg D."/>
            <person name="Zhao K."/>
            <person name="Won S.Y."/>
            <person name="Oh T.-J."/>
            <person name="Yu Y."/>
            <person name="Kim N.-H."/>
            <person name="Lee O.R."/>
            <person name="Lee T.-H."/>
            <person name="Bashyal P."/>
            <person name="Kim T.-S."/>
            <person name="Lee W.-H."/>
            <person name="Kawkins C."/>
            <person name="Kim C.-K."/>
            <person name="Kim J.S."/>
            <person name="Ahn B.O."/>
            <person name="Rhee S.Y."/>
            <person name="Sohng J.K."/>
        </authorList>
    </citation>
    <scope>NUCLEOTIDE SEQUENCE</scope>
    <source>
        <tissue evidence="2">Leaf</tissue>
    </source>
</reference>
<keyword evidence="2" id="KW-0418">Kinase</keyword>
<dbReference type="GO" id="GO:0016301">
    <property type="term" value="F:kinase activity"/>
    <property type="evidence" value="ECO:0007669"/>
    <property type="project" value="UniProtKB-KW"/>
</dbReference>